<dbReference type="Pfam" id="PF01882">
    <property type="entry name" value="DUF58"/>
    <property type="match status" value="1"/>
</dbReference>
<dbReference type="EMBL" id="BAABHA010000008">
    <property type="protein sequence ID" value="GAA4384436.1"/>
    <property type="molecule type" value="Genomic_DNA"/>
</dbReference>
<evidence type="ECO:0000259" key="1">
    <source>
        <dbReference type="Pfam" id="PF01882"/>
    </source>
</evidence>
<reference evidence="3" key="1">
    <citation type="journal article" date="2019" name="Int. J. Syst. Evol. Microbiol.">
        <title>The Global Catalogue of Microorganisms (GCM) 10K type strain sequencing project: providing services to taxonomists for standard genome sequencing and annotation.</title>
        <authorList>
            <consortium name="The Broad Institute Genomics Platform"/>
            <consortium name="The Broad Institute Genome Sequencing Center for Infectious Disease"/>
            <person name="Wu L."/>
            <person name="Ma J."/>
        </authorList>
    </citation>
    <scope>NUCLEOTIDE SEQUENCE [LARGE SCALE GENOMIC DNA]</scope>
    <source>
        <strain evidence="3">JCM 17924</strain>
    </source>
</reference>
<dbReference type="PANTHER" id="PTHR33608">
    <property type="entry name" value="BLL2464 PROTEIN"/>
    <property type="match status" value="1"/>
</dbReference>
<comment type="caution">
    <text evidence="2">The sequence shown here is derived from an EMBL/GenBank/DDBJ whole genome shotgun (WGS) entry which is preliminary data.</text>
</comment>
<evidence type="ECO:0000313" key="3">
    <source>
        <dbReference type="Proteomes" id="UP001500454"/>
    </source>
</evidence>
<protein>
    <submittedName>
        <fullName evidence="2">DUF58 domain-containing protein</fullName>
    </submittedName>
</protein>
<sequence>MVQFRLLGGLWHGRRNGRVTFAVIPRIPAFAAMAQPLDLAAVRSFENLEFLARQLVDGFITGLHQSPYHGFSVEFSEHRLYNPGESTRHLDWKVFARTDKLFVKRYEEETNLRCHMLLDVSPSMFYPRPSHDKLHFSVLCAAALATLLQRQRDAVGLVTFADKVELQTPVRSTGTHRHTLLLQLQQLMERPAPTERGGTDTAGVIHQIAQQIPKRSLVVIFSDMLGRTQADQTEMLAALQHLRHQHHEVLLFHVMDRATEQEFEFAERPYVFEDVETGEQVKLSPSQVQEQYRKAMQDYTHELSLRCGQYKIDFVPVDIREPFDKVLYAYLVKRGKVK</sequence>
<dbReference type="InterPro" id="IPR002881">
    <property type="entry name" value="DUF58"/>
</dbReference>
<feature type="domain" description="DUF58" evidence="1">
    <location>
        <begin position="77"/>
        <end position="298"/>
    </location>
</feature>
<dbReference type="CDD" id="cd00198">
    <property type="entry name" value="vWFA"/>
    <property type="match status" value="1"/>
</dbReference>
<dbReference type="PANTHER" id="PTHR33608:SF7">
    <property type="entry name" value="DUF58 DOMAIN-CONTAINING PROTEIN"/>
    <property type="match status" value="1"/>
</dbReference>
<dbReference type="SUPFAM" id="SSF53300">
    <property type="entry name" value="vWA-like"/>
    <property type="match status" value="1"/>
</dbReference>
<proteinExistence type="predicted"/>
<keyword evidence="3" id="KW-1185">Reference proteome</keyword>
<dbReference type="Gene3D" id="3.40.50.410">
    <property type="entry name" value="von Willebrand factor, type A domain"/>
    <property type="match status" value="1"/>
</dbReference>
<dbReference type="Proteomes" id="UP001500454">
    <property type="component" value="Unassembled WGS sequence"/>
</dbReference>
<gene>
    <name evidence="2" type="ORF">GCM10023186_26670</name>
</gene>
<accession>A0ABP8J3K2</accession>
<name>A0ABP8J3K2_9BACT</name>
<organism evidence="2 3">
    <name type="scientific">Hymenobacter koreensis</name>
    <dbReference type="NCBI Taxonomy" id="1084523"/>
    <lineage>
        <taxon>Bacteria</taxon>
        <taxon>Pseudomonadati</taxon>
        <taxon>Bacteroidota</taxon>
        <taxon>Cytophagia</taxon>
        <taxon>Cytophagales</taxon>
        <taxon>Hymenobacteraceae</taxon>
        <taxon>Hymenobacter</taxon>
    </lineage>
</organism>
<dbReference type="InterPro" id="IPR036465">
    <property type="entry name" value="vWFA_dom_sf"/>
</dbReference>
<evidence type="ECO:0000313" key="2">
    <source>
        <dbReference type="EMBL" id="GAA4384436.1"/>
    </source>
</evidence>